<dbReference type="OrthoDB" id="9797605at2"/>
<accession>A0A4R6UC04</accession>
<dbReference type="GO" id="GO:0000155">
    <property type="term" value="F:phosphorelay sensor kinase activity"/>
    <property type="evidence" value="ECO:0007669"/>
    <property type="project" value="InterPro"/>
</dbReference>
<dbReference type="GO" id="GO:0046983">
    <property type="term" value="F:protein dimerization activity"/>
    <property type="evidence" value="ECO:0007669"/>
    <property type="project" value="InterPro"/>
</dbReference>
<reference evidence="6 7" key="1">
    <citation type="submission" date="2019-03" db="EMBL/GenBank/DDBJ databases">
        <title>Genomic Encyclopedia of Type Strains, Phase IV (KMG-IV): sequencing the most valuable type-strain genomes for metagenomic binning, comparative biology and taxonomic classification.</title>
        <authorList>
            <person name="Goeker M."/>
        </authorList>
    </citation>
    <scope>NUCLEOTIDE SEQUENCE [LARGE SCALE GENOMIC DNA]</scope>
    <source>
        <strain evidence="6 7">DSM 103792</strain>
    </source>
</reference>
<protein>
    <submittedName>
        <fullName evidence="6">Two-component system sensor histidine kinase DesK</fullName>
    </submittedName>
</protein>
<dbReference type="SUPFAM" id="SSF55874">
    <property type="entry name" value="ATPase domain of HSP90 chaperone/DNA topoisomerase II/histidine kinase"/>
    <property type="match status" value="1"/>
</dbReference>
<keyword evidence="4" id="KW-0472">Membrane</keyword>
<evidence type="ECO:0000256" key="1">
    <source>
        <dbReference type="ARBA" id="ARBA00022679"/>
    </source>
</evidence>
<dbReference type="CDD" id="cd16917">
    <property type="entry name" value="HATPase_UhpB-NarQ-NarX-like"/>
    <property type="match status" value="1"/>
</dbReference>
<evidence type="ECO:0000256" key="3">
    <source>
        <dbReference type="ARBA" id="ARBA00023012"/>
    </source>
</evidence>
<dbReference type="Proteomes" id="UP000295375">
    <property type="component" value="Unassembled WGS sequence"/>
</dbReference>
<proteinExistence type="predicted"/>
<sequence>MKTRFKHKPLVERESLYYLFYLLFLLFHHAFRPFSWSYLLLDVVVILAFVPLFIWGYRQPWPRLWLPATLMFGFGLAVAEYNPGACTFFIYAAALARGYPVLRHGIAHVLAIVSAVGVWTLLVEPPLYVWLPGMAISLFIGLINVMEGMRERHRDAQLKQQEEIEYLATVAERERIARDLHDLLGHTLSLITLKAELAGKLIGQDSERARSEIKDIEQAARTVLQEVREAVRGFRVGNLQQELKRIQQAMDVAGIRVNVQWSNAPLPPPVENVLCFILREAATNVLRHAGARELNIQLQEHANEVQLRIEDDGDKPVREEGNGLRGMRERVALLNGVFEFISGRGHTVVARLPKEANA</sequence>
<feature type="transmembrane region" description="Helical" evidence="4">
    <location>
        <begin position="69"/>
        <end position="93"/>
    </location>
</feature>
<keyword evidence="1" id="KW-0808">Transferase</keyword>
<feature type="transmembrane region" description="Helical" evidence="4">
    <location>
        <begin position="38"/>
        <end position="57"/>
    </location>
</feature>
<evidence type="ECO:0000256" key="4">
    <source>
        <dbReference type="SAM" id="Phobius"/>
    </source>
</evidence>
<dbReference type="Pfam" id="PF07730">
    <property type="entry name" value="HisKA_3"/>
    <property type="match status" value="1"/>
</dbReference>
<name>A0A4R6UC04_9GAMM</name>
<keyword evidence="2 6" id="KW-0418">Kinase</keyword>
<feature type="domain" description="Signal transduction histidine kinase subgroup 3 dimerisation and phosphoacceptor" evidence="5">
    <location>
        <begin position="172"/>
        <end position="236"/>
    </location>
</feature>
<dbReference type="GO" id="GO:0016020">
    <property type="term" value="C:membrane"/>
    <property type="evidence" value="ECO:0007669"/>
    <property type="project" value="InterPro"/>
</dbReference>
<dbReference type="EMBL" id="SNYM01000025">
    <property type="protein sequence ID" value="TDQ44198.1"/>
    <property type="molecule type" value="Genomic_DNA"/>
</dbReference>
<dbReference type="InterPro" id="IPR050482">
    <property type="entry name" value="Sensor_HK_TwoCompSys"/>
</dbReference>
<dbReference type="InterPro" id="IPR011712">
    <property type="entry name" value="Sig_transdc_His_kin_sub3_dim/P"/>
</dbReference>
<keyword evidence="7" id="KW-1185">Reference proteome</keyword>
<evidence type="ECO:0000313" key="6">
    <source>
        <dbReference type="EMBL" id="TDQ44198.1"/>
    </source>
</evidence>
<dbReference type="Gene3D" id="1.20.5.1930">
    <property type="match status" value="1"/>
</dbReference>
<feature type="transmembrane region" description="Helical" evidence="4">
    <location>
        <begin position="15"/>
        <end position="31"/>
    </location>
</feature>
<dbReference type="PANTHER" id="PTHR24421">
    <property type="entry name" value="NITRATE/NITRITE SENSOR PROTEIN NARX-RELATED"/>
    <property type="match status" value="1"/>
</dbReference>
<feature type="transmembrane region" description="Helical" evidence="4">
    <location>
        <begin position="128"/>
        <end position="146"/>
    </location>
</feature>
<dbReference type="PANTHER" id="PTHR24421:SF63">
    <property type="entry name" value="SENSOR HISTIDINE KINASE DESK"/>
    <property type="match status" value="1"/>
</dbReference>
<evidence type="ECO:0000259" key="5">
    <source>
        <dbReference type="Pfam" id="PF07730"/>
    </source>
</evidence>
<keyword evidence="4" id="KW-1133">Transmembrane helix</keyword>
<feature type="transmembrane region" description="Helical" evidence="4">
    <location>
        <begin position="105"/>
        <end position="122"/>
    </location>
</feature>
<evidence type="ECO:0000313" key="7">
    <source>
        <dbReference type="Proteomes" id="UP000295375"/>
    </source>
</evidence>
<dbReference type="AlphaFoldDB" id="A0A4R6UC04"/>
<keyword evidence="4" id="KW-0812">Transmembrane</keyword>
<dbReference type="Gene3D" id="3.30.565.10">
    <property type="entry name" value="Histidine kinase-like ATPase, C-terminal domain"/>
    <property type="match status" value="1"/>
</dbReference>
<evidence type="ECO:0000256" key="2">
    <source>
        <dbReference type="ARBA" id="ARBA00022777"/>
    </source>
</evidence>
<comment type="caution">
    <text evidence="6">The sequence shown here is derived from an EMBL/GenBank/DDBJ whole genome shotgun (WGS) entry which is preliminary data.</text>
</comment>
<dbReference type="RefSeq" id="WP_133593265.1">
    <property type="nucleotide sequence ID" value="NZ_CP037953.1"/>
</dbReference>
<gene>
    <name evidence="6" type="ORF">EV696_1259</name>
</gene>
<dbReference type="InterPro" id="IPR036890">
    <property type="entry name" value="HATPase_C_sf"/>
</dbReference>
<organism evidence="6 7">
    <name type="scientific">Permianibacter aggregans</name>
    <dbReference type="NCBI Taxonomy" id="1510150"/>
    <lineage>
        <taxon>Bacteria</taxon>
        <taxon>Pseudomonadati</taxon>
        <taxon>Pseudomonadota</taxon>
        <taxon>Gammaproteobacteria</taxon>
        <taxon>Pseudomonadales</taxon>
        <taxon>Pseudomonadaceae</taxon>
        <taxon>Permianibacter</taxon>
    </lineage>
</organism>
<keyword evidence="3" id="KW-0902">Two-component regulatory system</keyword>